<keyword evidence="4" id="KW-1185">Reference proteome</keyword>
<protein>
    <recommendedName>
        <fullName evidence="2">PH-like domain-containing protein</fullName>
    </recommendedName>
</protein>
<dbReference type="AlphaFoldDB" id="A0AAU9Y3M0"/>
<evidence type="ECO:0000256" key="1">
    <source>
        <dbReference type="SAM" id="MobiDB-lite"/>
    </source>
</evidence>
<evidence type="ECO:0000313" key="3">
    <source>
        <dbReference type="EMBL" id="CAH3167921.1"/>
    </source>
</evidence>
<comment type="caution">
    <text evidence="3">The sequence shown here is derived from an EMBL/GenBank/DDBJ whole genome shotgun (WGS) entry which is preliminary data.</text>
</comment>
<reference evidence="3 4" key="1">
    <citation type="submission" date="2022-05" db="EMBL/GenBank/DDBJ databases">
        <authorList>
            <consortium name="Genoscope - CEA"/>
            <person name="William W."/>
        </authorList>
    </citation>
    <scope>NUCLEOTIDE SEQUENCE [LARGE SCALE GENOMIC DNA]</scope>
</reference>
<organism evidence="3 4">
    <name type="scientific">Pocillopora meandrina</name>
    <dbReference type="NCBI Taxonomy" id="46732"/>
    <lineage>
        <taxon>Eukaryota</taxon>
        <taxon>Metazoa</taxon>
        <taxon>Cnidaria</taxon>
        <taxon>Anthozoa</taxon>
        <taxon>Hexacorallia</taxon>
        <taxon>Scleractinia</taxon>
        <taxon>Astrocoeniina</taxon>
        <taxon>Pocilloporidae</taxon>
        <taxon>Pocillopora</taxon>
    </lineage>
</organism>
<gene>
    <name evidence="3" type="ORF">PMEA_00007930</name>
</gene>
<accession>A0AAU9Y3M0</accession>
<evidence type="ECO:0000313" key="4">
    <source>
        <dbReference type="Proteomes" id="UP001159428"/>
    </source>
</evidence>
<evidence type="ECO:0000259" key="2">
    <source>
        <dbReference type="Pfam" id="PF25359"/>
    </source>
</evidence>
<feature type="region of interest" description="Disordered" evidence="1">
    <location>
        <begin position="215"/>
        <end position="247"/>
    </location>
</feature>
<dbReference type="EMBL" id="CALNXJ010000167">
    <property type="protein sequence ID" value="CAH3167921.1"/>
    <property type="molecule type" value="Genomic_DNA"/>
</dbReference>
<proteinExistence type="predicted"/>
<dbReference type="InterPro" id="IPR057493">
    <property type="entry name" value="PH_RdRP-assoc"/>
</dbReference>
<dbReference type="Pfam" id="PF25359">
    <property type="entry name" value="PH_met_RdRP"/>
    <property type="match status" value="1"/>
</dbReference>
<feature type="compositionally biased region" description="Polar residues" evidence="1">
    <location>
        <begin position="226"/>
        <end position="240"/>
    </location>
</feature>
<name>A0AAU9Y3M0_9CNID</name>
<feature type="domain" description="PH-like" evidence="2">
    <location>
        <begin position="102"/>
        <end position="234"/>
    </location>
</feature>
<dbReference type="Proteomes" id="UP001159428">
    <property type="component" value="Unassembled WGS sequence"/>
</dbReference>
<sequence length="451" mass="52142">MLRVQQEESTSDQSHSVILRLQLEPCEDQIFRKKKNSSLISFSRGVRVPKHIDLKRRSTGYVEMSLTESKVFQTGACHQSRSHQSGVLFWNRAHFCIHWPFNSTKRMENIRVAFQHDLRTLLICFTMANPFSKWKADLYKLQIRYSELREFVLVDKRSSSSSQEVIISLRHPPRIYRAKNLIKKEQDDEENDFEDWYFDENDYDFDFDDDRGFSSEYSSDPEDDQTTSGVNRSSAESTQVKSEDDTEALLTSSDLARIDDVVNWERVTEIGDSGEAFGLCFAYNFTFKASEWQHVKEVLKSIARYDKKSFFVSMRKSVRRLPEVNISKELPFVVKYAAQCVLSSFPFARGRITTKFATLLRSKPEKTTLSALEILGTALHQNLFCDPEAQLEALLNQTNLNLGGFPKQLLPDQCAMIKRMVITPTRILYYTPEIMSKIVSFAITTQTSFCV</sequence>